<dbReference type="InterPro" id="IPR009688">
    <property type="entry name" value="FAM210A/B-like_dom"/>
</dbReference>
<protein>
    <recommendedName>
        <fullName evidence="1">DUF1279 domain-containing protein</fullName>
    </recommendedName>
</protein>
<organism evidence="2 3">
    <name type="scientific">Batrachochytrium salamandrivorans</name>
    <dbReference type="NCBI Taxonomy" id="1357716"/>
    <lineage>
        <taxon>Eukaryota</taxon>
        <taxon>Fungi</taxon>
        <taxon>Fungi incertae sedis</taxon>
        <taxon>Chytridiomycota</taxon>
        <taxon>Chytridiomycota incertae sedis</taxon>
        <taxon>Chytridiomycetes</taxon>
        <taxon>Rhizophydiales</taxon>
        <taxon>Rhizophydiales incertae sedis</taxon>
        <taxon>Batrachochytrium</taxon>
    </lineage>
</organism>
<dbReference type="PANTHER" id="PTHR21377">
    <property type="entry name" value="PROTEIN FAM210B, MITOCHONDRIAL"/>
    <property type="match status" value="1"/>
</dbReference>
<dbReference type="PANTHER" id="PTHR21377:SF0">
    <property type="entry name" value="PROTEIN FAM210B, MITOCHONDRIAL"/>
    <property type="match status" value="1"/>
</dbReference>
<dbReference type="EMBL" id="JAFCIX010000447">
    <property type="protein sequence ID" value="KAH6589551.1"/>
    <property type="molecule type" value="Genomic_DNA"/>
</dbReference>
<gene>
    <name evidence="2" type="ORF">BASA50_009962</name>
</gene>
<proteinExistence type="predicted"/>
<dbReference type="Pfam" id="PF06916">
    <property type="entry name" value="FAM210A-B_dom"/>
    <property type="match status" value="1"/>
</dbReference>
<evidence type="ECO:0000259" key="1">
    <source>
        <dbReference type="Pfam" id="PF06916"/>
    </source>
</evidence>
<dbReference type="InterPro" id="IPR045866">
    <property type="entry name" value="FAM210A/B-like"/>
</dbReference>
<comment type="caution">
    <text evidence="2">The sequence shown here is derived from an EMBL/GenBank/DDBJ whole genome shotgun (WGS) entry which is preliminary data.</text>
</comment>
<evidence type="ECO:0000313" key="2">
    <source>
        <dbReference type="EMBL" id="KAH6589551.1"/>
    </source>
</evidence>
<name>A0ABQ8F083_9FUNG</name>
<evidence type="ECO:0000313" key="3">
    <source>
        <dbReference type="Proteomes" id="UP001648503"/>
    </source>
</evidence>
<sequence length="229" mass="24323">MQVFSRTLITLRPSGVGITPGSNPARPPTTLLVSTGTTANSSIGSTSNRTTHGAAAAAGATKGNANTPPSKPSGGLKQLFKEYGPVGFITYSGISSISYPSWVAAVYFGLDVSPVVSTMDDMKRWCSAMYTKTCNRISPETHAHTGLAIAPPARTDIISDAATNHHDGNNDHTSSPSFYTTMGTTLLVAMAGHKIIFPLRAALTMFLTPTVARFMRANHLEFWMRKSSV</sequence>
<feature type="domain" description="DUF1279" evidence="1">
    <location>
        <begin position="76"/>
        <end position="209"/>
    </location>
</feature>
<keyword evidence="3" id="KW-1185">Reference proteome</keyword>
<dbReference type="Proteomes" id="UP001648503">
    <property type="component" value="Unassembled WGS sequence"/>
</dbReference>
<accession>A0ABQ8F083</accession>
<reference evidence="2 3" key="1">
    <citation type="submission" date="2021-02" db="EMBL/GenBank/DDBJ databases">
        <title>Variation within the Batrachochytrium salamandrivorans European outbreak.</title>
        <authorList>
            <person name="Kelly M."/>
            <person name="Pasmans F."/>
            <person name="Shea T.P."/>
            <person name="Munoz J.F."/>
            <person name="Carranza S."/>
            <person name="Cuomo C.A."/>
            <person name="Martel A."/>
        </authorList>
    </citation>
    <scope>NUCLEOTIDE SEQUENCE [LARGE SCALE GENOMIC DNA]</scope>
    <source>
        <strain evidence="2 3">AMFP18/2</strain>
    </source>
</reference>